<keyword evidence="3" id="KW-0804">Transcription</keyword>
<dbReference type="SUPFAM" id="SSF57701">
    <property type="entry name" value="Zn2/Cys6 DNA-binding domain"/>
    <property type="match status" value="1"/>
</dbReference>
<dbReference type="InterPro" id="IPR053175">
    <property type="entry name" value="DHMBA_Reg_Transcription_Factor"/>
</dbReference>
<dbReference type="AlphaFoldDB" id="A0A5N6Z888"/>
<name>A0A5N6Z888_9EURO</name>
<dbReference type="Proteomes" id="UP000327118">
    <property type="component" value="Unassembled WGS sequence"/>
</dbReference>
<feature type="compositionally biased region" description="Basic and acidic residues" evidence="5">
    <location>
        <begin position="55"/>
        <end position="68"/>
    </location>
</feature>
<evidence type="ECO:0000313" key="8">
    <source>
        <dbReference type="Proteomes" id="UP000327118"/>
    </source>
</evidence>
<dbReference type="GO" id="GO:0008270">
    <property type="term" value="F:zinc ion binding"/>
    <property type="evidence" value="ECO:0007669"/>
    <property type="project" value="InterPro"/>
</dbReference>
<keyword evidence="4" id="KW-0539">Nucleus</keyword>
<evidence type="ECO:0000256" key="1">
    <source>
        <dbReference type="ARBA" id="ARBA00023015"/>
    </source>
</evidence>
<dbReference type="Pfam" id="PF00172">
    <property type="entry name" value="Zn_clus"/>
    <property type="match status" value="1"/>
</dbReference>
<evidence type="ECO:0000259" key="6">
    <source>
        <dbReference type="PROSITE" id="PS50048"/>
    </source>
</evidence>
<dbReference type="GO" id="GO:0003677">
    <property type="term" value="F:DNA binding"/>
    <property type="evidence" value="ECO:0007669"/>
    <property type="project" value="UniProtKB-KW"/>
</dbReference>
<feature type="domain" description="Zn(2)-C6 fungal-type" evidence="6">
    <location>
        <begin position="10"/>
        <end position="39"/>
    </location>
</feature>
<dbReference type="EMBL" id="ML739108">
    <property type="protein sequence ID" value="KAE8353086.1"/>
    <property type="molecule type" value="Genomic_DNA"/>
</dbReference>
<protein>
    <recommendedName>
        <fullName evidence="6">Zn(2)-C6 fungal-type domain-containing protein</fullName>
    </recommendedName>
</protein>
<keyword evidence="2" id="KW-0238">DNA-binding</keyword>
<dbReference type="PROSITE" id="PS00463">
    <property type="entry name" value="ZN2_CY6_FUNGAL_1"/>
    <property type="match status" value="1"/>
</dbReference>
<proteinExistence type="predicted"/>
<accession>A0A5N6Z888</accession>
<feature type="compositionally biased region" description="Polar residues" evidence="5">
    <location>
        <begin position="71"/>
        <end position="91"/>
    </location>
</feature>
<evidence type="ECO:0000313" key="7">
    <source>
        <dbReference type="EMBL" id="KAE8353086.1"/>
    </source>
</evidence>
<dbReference type="GO" id="GO:0009893">
    <property type="term" value="P:positive regulation of metabolic process"/>
    <property type="evidence" value="ECO:0007669"/>
    <property type="project" value="UniProtKB-ARBA"/>
</dbReference>
<sequence>MVYRGKPSPACEPCRGRRLKCDQRRPSCSQCVRARRECSGYRDLTALSFHDQSEEVIGKVRRRQDPKTPRALSSSGQPGMPTTNHHQSSSPALVRSLACSMNDHATGFVLAHYVRRAKHTRGNLDFLPSLLQANTSPAVISSLSAVGLASLANIHMSPDLMLAARREYSAALAATSAALRNRAFVTGDSTLAAVELLSMYELVTCQSSPLVGRWLNHIEGSVKLIQLRGPDQLRRPAGLELFAQLRLQIALGNIYKKVHTPSWLMELSRESLKYRGDTGDQILDYVFRILVDVGNLVAAIRENTFDDPATVLRRALELDAGMIAWAQSVDSRWRYIVVEVTKTEDEKNALHPIYGDHYHIYPNLTVSMVWNHYRFTRILLHTVIGFLCTRSPRGMGRASTDGPSEKQSMVITQQLAEDICASVPYHLGLVGSSDGSSLGIPFAGAVIRLIWPLFIASDCKGSSPKMRAWIAQCLDKIGHGVGINMALTMARILRNDLHINWLTEREPHVAKKPIVLSET</sequence>
<dbReference type="InterPro" id="IPR036864">
    <property type="entry name" value="Zn2-C6_fun-type_DNA-bd_sf"/>
</dbReference>
<dbReference type="PANTHER" id="PTHR38791:SF5">
    <property type="entry name" value="TRANSCRIPTION FACTOR DBAG-RELATED"/>
    <property type="match status" value="1"/>
</dbReference>
<gene>
    <name evidence="7" type="ORF">BDV28DRAFT_148396</name>
</gene>
<evidence type="ECO:0000256" key="4">
    <source>
        <dbReference type="ARBA" id="ARBA00023242"/>
    </source>
</evidence>
<evidence type="ECO:0000256" key="2">
    <source>
        <dbReference type="ARBA" id="ARBA00023125"/>
    </source>
</evidence>
<dbReference type="InterPro" id="IPR001138">
    <property type="entry name" value="Zn2Cys6_DnaBD"/>
</dbReference>
<reference evidence="8" key="1">
    <citation type="submission" date="2019-04" db="EMBL/GenBank/DDBJ databases">
        <title>Friends and foes A comparative genomics studyof 23 Aspergillus species from section Flavi.</title>
        <authorList>
            <consortium name="DOE Joint Genome Institute"/>
            <person name="Kjaerbolling I."/>
            <person name="Vesth T."/>
            <person name="Frisvad J.C."/>
            <person name="Nybo J.L."/>
            <person name="Theobald S."/>
            <person name="Kildgaard S."/>
            <person name="Isbrandt T."/>
            <person name="Kuo A."/>
            <person name="Sato A."/>
            <person name="Lyhne E.K."/>
            <person name="Kogle M.E."/>
            <person name="Wiebenga A."/>
            <person name="Kun R.S."/>
            <person name="Lubbers R.J."/>
            <person name="Makela M.R."/>
            <person name="Barry K."/>
            <person name="Chovatia M."/>
            <person name="Clum A."/>
            <person name="Daum C."/>
            <person name="Haridas S."/>
            <person name="He G."/>
            <person name="LaButti K."/>
            <person name="Lipzen A."/>
            <person name="Mondo S."/>
            <person name="Riley R."/>
            <person name="Salamov A."/>
            <person name="Simmons B.A."/>
            <person name="Magnuson J.K."/>
            <person name="Henrissat B."/>
            <person name="Mortensen U.H."/>
            <person name="Larsen T.O."/>
            <person name="Devries R.P."/>
            <person name="Grigoriev I.V."/>
            <person name="Machida M."/>
            <person name="Baker S.E."/>
            <person name="Andersen M.R."/>
        </authorList>
    </citation>
    <scope>NUCLEOTIDE SEQUENCE [LARGE SCALE GENOMIC DNA]</scope>
    <source>
        <strain evidence="8">CBS 553.77</strain>
    </source>
</reference>
<dbReference type="PROSITE" id="PS50048">
    <property type="entry name" value="ZN2_CY6_FUNGAL_2"/>
    <property type="match status" value="1"/>
</dbReference>
<dbReference type="PANTHER" id="PTHR38791">
    <property type="entry name" value="ZN(II)2CYS6 TRANSCRIPTION FACTOR (EUROFUNG)-RELATED-RELATED"/>
    <property type="match status" value="1"/>
</dbReference>
<keyword evidence="1" id="KW-0805">Transcription regulation</keyword>
<evidence type="ECO:0000256" key="3">
    <source>
        <dbReference type="ARBA" id="ARBA00023163"/>
    </source>
</evidence>
<dbReference type="CDD" id="cd00067">
    <property type="entry name" value="GAL4"/>
    <property type="match status" value="1"/>
</dbReference>
<dbReference type="OrthoDB" id="5429770at2759"/>
<dbReference type="GO" id="GO:0000981">
    <property type="term" value="F:DNA-binding transcription factor activity, RNA polymerase II-specific"/>
    <property type="evidence" value="ECO:0007669"/>
    <property type="project" value="InterPro"/>
</dbReference>
<evidence type="ECO:0000256" key="5">
    <source>
        <dbReference type="SAM" id="MobiDB-lite"/>
    </source>
</evidence>
<keyword evidence="8" id="KW-1185">Reference proteome</keyword>
<feature type="region of interest" description="Disordered" evidence="5">
    <location>
        <begin position="55"/>
        <end position="91"/>
    </location>
</feature>
<dbReference type="SMART" id="SM00066">
    <property type="entry name" value="GAL4"/>
    <property type="match status" value="1"/>
</dbReference>
<organism evidence="7 8">
    <name type="scientific">Aspergillus coremiiformis</name>
    <dbReference type="NCBI Taxonomy" id="138285"/>
    <lineage>
        <taxon>Eukaryota</taxon>
        <taxon>Fungi</taxon>
        <taxon>Dikarya</taxon>
        <taxon>Ascomycota</taxon>
        <taxon>Pezizomycotina</taxon>
        <taxon>Eurotiomycetes</taxon>
        <taxon>Eurotiomycetidae</taxon>
        <taxon>Eurotiales</taxon>
        <taxon>Aspergillaceae</taxon>
        <taxon>Aspergillus</taxon>
        <taxon>Aspergillus subgen. Circumdati</taxon>
    </lineage>
</organism>
<dbReference type="Gene3D" id="4.10.240.10">
    <property type="entry name" value="Zn(2)-C6 fungal-type DNA-binding domain"/>
    <property type="match status" value="1"/>
</dbReference>